<dbReference type="HOGENOM" id="CLU_092800_1_0_6"/>
<dbReference type="OrthoDB" id="5588054at2"/>
<evidence type="ECO:0000313" key="1">
    <source>
        <dbReference type="EMBL" id="ABE53859.1"/>
    </source>
</evidence>
<sequence>MKITDETLSAFIDAQLPEAQMEQVREAIALDETLAERLADLAMVDPMVKAYYQDIDQHPVPEATLRLLEEDVAPTAKIIAFPSWRKLQQQVQQHAAAWVFIALLAGYGVSQFDIISGTAPEPSSTFASQTSSFDLNLGEQLESQMSGQRIALTDNQALSIRLSFYNQEGDLCRQYGLESDSQMSENISCRQQGEWQQVASVSLPKDKTGDAQYQTASGGSALDSVLDSMMKGSGLTLVQEQQALASLQD</sequence>
<evidence type="ECO:0008006" key="3">
    <source>
        <dbReference type="Google" id="ProtNLM"/>
    </source>
</evidence>
<accession>Q12RR7</accession>
<dbReference type="KEGG" id="sdn:Sden_0569"/>
<evidence type="ECO:0000313" key="2">
    <source>
        <dbReference type="Proteomes" id="UP000001982"/>
    </source>
</evidence>
<keyword evidence="2" id="KW-1185">Reference proteome</keyword>
<dbReference type="AlphaFoldDB" id="Q12RR7"/>
<dbReference type="Proteomes" id="UP000001982">
    <property type="component" value="Chromosome"/>
</dbReference>
<proteinExistence type="predicted"/>
<dbReference type="eggNOG" id="COG4520">
    <property type="taxonomic scope" value="Bacteria"/>
</dbReference>
<reference evidence="1 2" key="1">
    <citation type="submission" date="2006-03" db="EMBL/GenBank/DDBJ databases">
        <title>Complete sequence of Shewanella denitrificans OS217.</title>
        <authorList>
            <consortium name="US DOE Joint Genome Institute"/>
            <person name="Copeland A."/>
            <person name="Lucas S."/>
            <person name="Lapidus A."/>
            <person name="Barry K."/>
            <person name="Detter J.C."/>
            <person name="Glavina del Rio T."/>
            <person name="Hammon N."/>
            <person name="Israni S."/>
            <person name="Dalin E."/>
            <person name="Tice H."/>
            <person name="Pitluck S."/>
            <person name="Brettin T."/>
            <person name="Bruce D."/>
            <person name="Han C."/>
            <person name="Tapia R."/>
            <person name="Gilna P."/>
            <person name="Kiss H."/>
            <person name="Schmutz J."/>
            <person name="Larimer F."/>
            <person name="Land M."/>
            <person name="Hauser L."/>
            <person name="Kyrpides N."/>
            <person name="Lykidis A."/>
            <person name="Richardson P."/>
        </authorList>
    </citation>
    <scope>NUCLEOTIDE SEQUENCE [LARGE SCALE GENOMIC DNA]</scope>
    <source>
        <strain evidence="2">OS217 / ATCC BAA-1090 / DSM 15013</strain>
    </source>
</reference>
<name>Q12RR7_SHEDO</name>
<dbReference type="RefSeq" id="WP_011495025.1">
    <property type="nucleotide sequence ID" value="NC_007954.1"/>
</dbReference>
<gene>
    <name evidence="1" type="ordered locus">Sden_0569</name>
</gene>
<organism evidence="1 2">
    <name type="scientific">Shewanella denitrificans (strain OS217 / ATCC BAA-1090 / DSM 15013)</name>
    <dbReference type="NCBI Taxonomy" id="318161"/>
    <lineage>
        <taxon>Bacteria</taxon>
        <taxon>Pseudomonadati</taxon>
        <taxon>Pseudomonadota</taxon>
        <taxon>Gammaproteobacteria</taxon>
        <taxon>Alteromonadales</taxon>
        <taxon>Shewanellaceae</taxon>
        <taxon>Shewanella</taxon>
    </lineage>
</organism>
<dbReference type="EMBL" id="CP000302">
    <property type="protein sequence ID" value="ABE53859.1"/>
    <property type="molecule type" value="Genomic_DNA"/>
</dbReference>
<dbReference type="STRING" id="318161.Sden_0569"/>
<protein>
    <recommendedName>
        <fullName evidence="3">Transmembrane anti-sigma factor</fullName>
    </recommendedName>
</protein>